<dbReference type="Gene3D" id="3.40.50.1820">
    <property type="entry name" value="alpha/beta hydrolase"/>
    <property type="match status" value="1"/>
</dbReference>
<protein>
    <submittedName>
        <fullName evidence="4">X-Pro dipeptidyl-peptidase-like protein</fullName>
    </submittedName>
</protein>
<dbReference type="InterPro" id="IPR050585">
    <property type="entry name" value="Xaa-Pro_dipeptidyl-ppase/CocE"/>
</dbReference>
<dbReference type="InterPro" id="IPR000383">
    <property type="entry name" value="Xaa-Pro-like_dom"/>
</dbReference>
<dbReference type="InterPro" id="IPR013736">
    <property type="entry name" value="Xaa-Pro_dipept_C"/>
</dbReference>
<reference evidence="4 6" key="1">
    <citation type="submission" date="2015-05" db="EMBL/GenBank/DDBJ databases">
        <title>Genome assembly of Archangium gephyra DSM 2261.</title>
        <authorList>
            <person name="Sharma G."/>
            <person name="Subramanian S."/>
        </authorList>
    </citation>
    <scope>NUCLEOTIDE SEQUENCE [LARGE SCALE GENOMIC DNA]</scope>
    <source>
        <strain evidence="4 6">DSM 2261</strain>
    </source>
</reference>
<dbReference type="EMBL" id="CP011509">
    <property type="protein sequence ID" value="AKJ07664.1"/>
    <property type="molecule type" value="Genomic_DNA"/>
</dbReference>
<dbReference type="InterPro" id="IPR005674">
    <property type="entry name" value="CocE/Ser_esterase"/>
</dbReference>
<keyword evidence="7" id="KW-1185">Reference proteome</keyword>
<organism evidence="4 6">
    <name type="scientific">Archangium gephyra</name>
    <dbReference type="NCBI Taxonomy" id="48"/>
    <lineage>
        <taxon>Bacteria</taxon>
        <taxon>Pseudomonadati</taxon>
        <taxon>Myxococcota</taxon>
        <taxon>Myxococcia</taxon>
        <taxon>Myxococcales</taxon>
        <taxon>Cystobacterineae</taxon>
        <taxon>Archangiaceae</taxon>
        <taxon>Archangium</taxon>
    </lineage>
</organism>
<evidence type="ECO:0000313" key="4">
    <source>
        <dbReference type="EMBL" id="AKJ07664.1"/>
    </source>
</evidence>
<dbReference type="Pfam" id="PF08530">
    <property type="entry name" value="PepX_C"/>
    <property type="match status" value="1"/>
</dbReference>
<dbReference type="PANTHER" id="PTHR43056">
    <property type="entry name" value="PEPTIDASE S9 PROLYL OLIGOPEPTIDASE"/>
    <property type="match status" value="1"/>
</dbReference>
<dbReference type="PANTHER" id="PTHR43056:SF10">
    <property type="entry name" value="COCE_NOND FAMILY, PUTATIVE (AFU_ORTHOLOGUE AFUA_7G00600)-RELATED"/>
    <property type="match status" value="1"/>
</dbReference>
<dbReference type="GO" id="GO:0008239">
    <property type="term" value="F:dipeptidyl-peptidase activity"/>
    <property type="evidence" value="ECO:0007669"/>
    <property type="project" value="InterPro"/>
</dbReference>
<feature type="domain" description="Xaa-Pro dipeptidyl-peptidase C-terminal" evidence="3">
    <location>
        <begin position="306"/>
        <end position="540"/>
    </location>
</feature>
<dbReference type="InterPro" id="IPR029058">
    <property type="entry name" value="AB_hydrolase_fold"/>
</dbReference>
<dbReference type="Gene3D" id="1.10.3020.10">
    <property type="entry name" value="alpha-amino acid ester hydrolase ( Helical cap domain)"/>
    <property type="match status" value="1"/>
</dbReference>
<evidence type="ECO:0000256" key="1">
    <source>
        <dbReference type="ARBA" id="ARBA00022801"/>
    </source>
</evidence>
<sequence>MTLASRFLARLLAFPPADTHDVLVERDVEVPMPDGVKLLADRYYPRQGGKRPTVLVRSPYGRRAFFGLQYGRIFAERGFQVLVQSVRGTFGSGGQLDPFRNERDDGLATIEWMKQQEWFSGEFAMHGPSYLGHVQWAVAREAGPGLKAFVAHETASEFQSQTYAGGAYSLDTTLSWVHLVRNQEKKGLGGLMSRLGAARQLKPLFQHLPLNEVDALATGERVPFFQDWLEHNAPDDPWWNRANFNGALSEVTAPAHLIGGWYDIFLPWQVKDYAALQRAGRAPYLTIGPWTHVSVEGMVVAARESLIWLKAHLLGDRSHLREAPVRVFVMGANTWRDFSEWPPPGIQTRRWHLQADRGLSPATPTASEPDRYRYDPANPTPSLGGALLTREAGPRDNRELEARPDVLTYTSAPLEKALEIIGPVQAELFVRSSLPHTDFFARLCDVEPSGKSVNLCDGLLRLTPGKPAAEPDGTLRITLDLWPTAHRFLAGHRLRLQISSGAHPRFARNPGTGEPLGTAKTLVAADQAVFHDPSHPSALLLPVMGG</sequence>
<dbReference type="NCBIfam" id="TIGR00976">
    <property type="entry name" value="CocE_NonD"/>
    <property type="match status" value="1"/>
</dbReference>
<evidence type="ECO:0000313" key="6">
    <source>
        <dbReference type="Proteomes" id="UP000035579"/>
    </source>
</evidence>
<feature type="region of interest" description="Disordered" evidence="2">
    <location>
        <begin position="357"/>
        <end position="399"/>
    </location>
</feature>
<dbReference type="RefSeq" id="WP_047860629.1">
    <property type="nucleotide sequence ID" value="NZ_CP011509.1"/>
</dbReference>
<dbReference type="Proteomes" id="UP000256345">
    <property type="component" value="Unassembled WGS sequence"/>
</dbReference>
<dbReference type="SMART" id="SM00939">
    <property type="entry name" value="PepX_C"/>
    <property type="match status" value="1"/>
</dbReference>
<dbReference type="InterPro" id="IPR008979">
    <property type="entry name" value="Galactose-bd-like_sf"/>
</dbReference>
<reference evidence="5 7" key="2">
    <citation type="submission" date="2018-08" db="EMBL/GenBank/DDBJ databases">
        <title>Genomic Encyclopedia of Archaeal and Bacterial Type Strains, Phase II (KMG-II): from individual species to whole genera.</title>
        <authorList>
            <person name="Goeker M."/>
        </authorList>
    </citation>
    <scope>NUCLEOTIDE SEQUENCE [LARGE SCALE GENOMIC DNA]</scope>
    <source>
        <strain evidence="5 7">DSM 2261</strain>
    </source>
</reference>
<evidence type="ECO:0000313" key="5">
    <source>
        <dbReference type="EMBL" id="REG29420.1"/>
    </source>
</evidence>
<accession>A0AAC8QHM9</accession>
<gene>
    <name evidence="4" type="ORF">AA314_09290</name>
    <name evidence="5" type="ORF">ATI61_107116</name>
</gene>
<dbReference type="KEGG" id="age:AA314_09290"/>
<dbReference type="Proteomes" id="UP000035579">
    <property type="component" value="Chromosome"/>
</dbReference>
<proteinExistence type="predicted"/>
<evidence type="ECO:0000256" key="2">
    <source>
        <dbReference type="SAM" id="MobiDB-lite"/>
    </source>
</evidence>
<name>A0AAC8QHM9_9BACT</name>
<dbReference type="AlphaFoldDB" id="A0AAC8QHM9"/>
<evidence type="ECO:0000259" key="3">
    <source>
        <dbReference type="SMART" id="SM00939"/>
    </source>
</evidence>
<dbReference type="EMBL" id="QUMU01000007">
    <property type="protein sequence ID" value="REG29420.1"/>
    <property type="molecule type" value="Genomic_DNA"/>
</dbReference>
<dbReference type="Gene3D" id="2.60.120.260">
    <property type="entry name" value="Galactose-binding domain-like"/>
    <property type="match status" value="1"/>
</dbReference>
<dbReference type="SUPFAM" id="SSF53474">
    <property type="entry name" value="alpha/beta-Hydrolases"/>
    <property type="match status" value="1"/>
</dbReference>
<keyword evidence="1" id="KW-0378">Hydrolase</keyword>
<dbReference type="Pfam" id="PF02129">
    <property type="entry name" value="Peptidase_S15"/>
    <property type="match status" value="1"/>
</dbReference>
<evidence type="ECO:0000313" key="7">
    <source>
        <dbReference type="Proteomes" id="UP000256345"/>
    </source>
</evidence>
<dbReference type="SUPFAM" id="SSF49785">
    <property type="entry name" value="Galactose-binding domain-like"/>
    <property type="match status" value="1"/>
</dbReference>